<proteinExistence type="predicted"/>
<feature type="region of interest" description="Disordered" evidence="1">
    <location>
        <begin position="82"/>
        <end position="124"/>
    </location>
</feature>
<protein>
    <recommendedName>
        <fullName evidence="4">DUF2795 domain-containing protein</fullName>
    </recommendedName>
</protein>
<dbReference type="EMBL" id="QEKW01000011">
    <property type="protein sequence ID" value="PVZ07746.1"/>
    <property type="molecule type" value="Genomic_DNA"/>
</dbReference>
<organism evidence="2 3">
    <name type="scientific">Actinomycetospora cinnamomea</name>
    <dbReference type="NCBI Taxonomy" id="663609"/>
    <lineage>
        <taxon>Bacteria</taxon>
        <taxon>Bacillati</taxon>
        <taxon>Actinomycetota</taxon>
        <taxon>Actinomycetes</taxon>
        <taxon>Pseudonocardiales</taxon>
        <taxon>Pseudonocardiaceae</taxon>
        <taxon>Actinomycetospora</taxon>
    </lineage>
</organism>
<accession>A0A2U1F6E1</accession>
<evidence type="ECO:0008006" key="4">
    <source>
        <dbReference type="Google" id="ProtNLM"/>
    </source>
</evidence>
<dbReference type="InterPro" id="IPR021527">
    <property type="entry name" value="DUF2795"/>
</dbReference>
<name>A0A2U1F6E1_9PSEU</name>
<dbReference type="Pfam" id="PF11387">
    <property type="entry name" value="DUF2795"/>
    <property type="match status" value="1"/>
</dbReference>
<dbReference type="RefSeq" id="WP_133251978.1">
    <property type="nucleotide sequence ID" value="NZ_QEKW01000011.1"/>
</dbReference>
<dbReference type="AlphaFoldDB" id="A0A2U1F6E1"/>
<dbReference type="Proteomes" id="UP000245639">
    <property type="component" value="Unassembled WGS sequence"/>
</dbReference>
<comment type="caution">
    <text evidence="2">The sequence shown here is derived from an EMBL/GenBank/DDBJ whole genome shotgun (WGS) entry which is preliminary data.</text>
</comment>
<sequence length="124" mass="13041">MTPRPERAVPPPAPEGLRAVLAAVLDDLVFPARRWQVLTAGDLYGVDTTTRRLLELLPERRYGSLAEIAAVVTAVLAGRPVAAVGQAPPPPSPRVAPRRGPSPVAGRPAVRTPGRRPVPSTPVA</sequence>
<gene>
    <name evidence="2" type="ORF">C8D89_111117</name>
</gene>
<evidence type="ECO:0000313" key="3">
    <source>
        <dbReference type="Proteomes" id="UP000245639"/>
    </source>
</evidence>
<reference evidence="2 3" key="1">
    <citation type="submission" date="2018-04" db="EMBL/GenBank/DDBJ databases">
        <title>Genomic Encyclopedia of Type Strains, Phase IV (KMG-IV): sequencing the most valuable type-strain genomes for metagenomic binning, comparative biology and taxonomic classification.</title>
        <authorList>
            <person name="Goeker M."/>
        </authorList>
    </citation>
    <scope>NUCLEOTIDE SEQUENCE [LARGE SCALE GENOMIC DNA]</scope>
    <source>
        <strain evidence="2 3">DSM 45771</strain>
    </source>
</reference>
<evidence type="ECO:0000313" key="2">
    <source>
        <dbReference type="EMBL" id="PVZ07746.1"/>
    </source>
</evidence>
<evidence type="ECO:0000256" key="1">
    <source>
        <dbReference type="SAM" id="MobiDB-lite"/>
    </source>
</evidence>
<keyword evidence="3" id="KW-1185">Reference proteome</keyword>